<dbReference type="Pfam" id="PF00814">
    <property type="entry name" value="TsaD"/>
    <property type="match status" value="1"/>
</dbReference>
<dbReference type="CDD" id="cd24133">
    <property type="entry name" value="ASKHA_NBD_TsaD_bac"/>
    <property type="match status" value="1"/>
</dbReference>
<dbReference type="Gene3D" id="3.30.420.40">
    <property type="match status" value="2"/>
</dbReference>
<dbReference type="InterPro" id="IPR022450">
    <property type="entry name" value="TsaD"/>
</dbReference>
<evidence type="ECO:0000256" key="1">
    <source>
        <dbReference type="ARBA" id="ARBA00012156"/>
    </source>
</evidence>
<accession>A0A0S7YBZ1</accession>
<keyword evidence="3" id="KW-0819">tRNA processing</keyword>
<feature type="domain" description="Gcp-like" evidence="7">
    <location>
        <begin position="4"/>
        <end position="282"/>
    </location>
</feature>
<evidence type="ECO:0000313" key="8">
    <source>
        <dbReference type="EMBL" id="KPJ72106.1"/>
    </source>
</evidence>
<dbReference type="InterPro" id="IPR017861">
    <property type="entry name" value="KAE1/TsaD"/>
</dbReference>
<evidence type="ECO:0000256" key="6">
    <source>
        <dbReference type="ARBA" id="ARBA00048117"/>
    </source>
</evidence>
<dbReference type="NCBIfam" id="TIGR00329">
    <property type="entry name" value="gcp_kae1"/>
    <property type="match status" value="1"/>
</dbReference>
<dbReference type="InterPro" id="IPR017860">
    <property type="entry name" value="Peptidase_M22_CS"/>
</dbReference>
<dbReference type="PROSITE" id="PS01016">
    <property type="entry name" value="GLYCOPROTEASE"/>
    <property type="match status" value="1"/>
</dbReference>
<evidence type="ECO:0000313" key="9">
    <source>
        <dbReference type="Proteomes" id="UP000051012"/>
    </source>
</evidence>
<evidence type="ECO:0000256" key="2">
    <source>
        <dbReference type="ARBA" id="ARBA00022679"/>
    </source>
</evidence>
<evidence type="ECO:0000256" key="4">
    <source>
        <dbReference type="ARBA" id="ARBA00022723"/>
    </source>
</evidence>
<comment type="catalytic activity">
    <reaction evidence="6">
        <text>L-threonylcarbamoyladenylate + adenosine(37) in tRNA = N(6)-L-threonylcarbamoyladenosine(37) in tRNA + AMP + H(+)</text>
        <dbReference type="Rhea" id="RHEA:37059"/>
        <dbReference type="Rhea" id="RHEA-COMP:10162"/>
        <dbReference type="Rhea" id="RHEA-COMP:10163"/>
        <dbReference type="ChEBI" id="CHEBI:15378"/>
        <dbReference type="ChEBI" id="CHEBI:73682"/>
        <dbReference type="ChEBI" id="CHEBI:74411"/>
        <dbReference type="ChEBI" id="CHEBI:74418"/>
        <dbReference type="ChEBI" id="CHEBI:456215"/>
        <dbReference type="EC" id="2.3.1.234"/>
    </reaction>
</comment>
<dbReference type="Proteomes" id="UP000051012">
    <property type="component" value="Unassembled WGS sequence"/>
</dbReference>
<dbReference type="PANTHER" id="PTHR11735:SF6">
    <property type="entry name" value="TRNA N6-ADENOSINE THREONYLCARBAMOYLTRANSFERASE, MITOCHONDRIAL"/>
    <property type="match status" value="1"/>
</dbReference>
<keyword evidence="2" id="KW-0808">Transferase</keyword>
<dbReference type="NCBIfam" id="TIGR03723">
    <property type="entry name" value="T6A_TsaD_YgjD"/>
    <property type="match status" value="1"/>
</dbReference>
<keyword evidence="5" id="KW-0012">Acyltransferase</keyword>
<feature type="non-terminal residue" evidence="8">
    <location>
        <position position="1"/>
    </location>
</feature>
<dbReference type="GO" id="GO:0046872">
    <property type="term" value="F:metal ion binding"/>
    <property type="evidence" value="ECO:0007669"/>
    <property type="project" value="UniProtKB-KW"/>
</dbReference>
<dbReference type="PANTHER" id="PTHR11735">
    <property type="entry name" value="TRNA N6-ADENOSINE THREONYLCARBAMOYLTRANSFERASE"/>
    <property type="match status" value="1"/>
</dbReference>
<evidence type="ECO:0000256" key="5">
    <source>
        <dbReference type="ARBA" id="ARBA00023315"/>
    </source>
</evidence>
<keyword evidence="4" id="KW-0479">Metal-binding</keyword>
<dbReference type="GO" id="GO:0061711">
    <property type="term" value="F:tRNA N(6)-L-threonylcarbamoyladenine synthase activity"/>
    <property type="evidence" value="ECO:0007669"/>
    <property type="project" value="UniProtKB-EC"/>
</dbReference>
<comment type="caution">
    <text evidence="8">The sequence shown here is derived from an EMBL/GenBank/DDBJ whole genome shotgun (WGS) entry which is preliminary data.</text>
</comment>
<dbReference type="PATRIC" id="fig|1703772.3.peg.230"/>
<dbReference type="EC" id="2.3.1.234" evidence="1"/>
<protein>
    <recommendedName>
        <fullName evidence="1">N(6)-L-threonylcarbamoyladenine synthase</fullName>
        <ecNumber evidence="1">2.3.1.234</ecNumber>
    </recommendedName>
</protein>
<evidence type="ECO:0000259" key="7">
    <source>
        <dbReference type="Pfam" id="PF00814"/>
    </source>
</evidence>
<dbReference type="SUPFAM" id="SSF53067">
    <property type="entry name" value="Actin-like ATPase domain"/>
    <property type="match status" value="2"/>
</dbReference>
<reference evidence="8 9" key="1">
    <citation type="journal article" date="2015" name="Microbiome">
        <title>Genomic resolution of linkages in carbon, nitrogen, and sulfur cycling among widespread estuary sediment bacteria.</title>
        <authorList>
            <person name="Baker B.J."/>
            <person name="Lazar C.S."/>
            <person name="Teske A.P."/>
            <person name="Dick G.J."/>
        </authorList>
    </citation>
    <scope>NUCLEOTIDE SEQUENCE [LARGE SCALE GENOMIC DNA]</scope>
    <source>
        <strain evidence="8">DG_78</strain>
    </source>
</reference>
<dbReference type="InterPro" id="IPR043129">
    <property type="entry name" value="ATPase_NBD"/>
</dbReference>
<organism evidence="8 9">
    <name type="scientific">candidate division TA06 bacterium DG_78</name>
    <dbReference type="NCBI Taxonomy" id="1703772"/>
    <lineage>
        <taxon>Bacteria</taxon>
        <taxon>Bacteria division TA06</taxon>
    </lineage>
</organism>
<dbReference type="InterPro" id="IPR000905">
    <property type="entry name" value="Gcp-like_dom"/>
</dbReference>
<dbReference type="AlphaFoldDB" id="A0A0S7YBZ1"/>
<sequence>EDGKVLANIVSSQVVHSKFGGVVPELAARNHIKIIMPLMKIALEVAHKELHNIDVISVTRGPGLIGALLVGLAFAKSLSIALNKPFIGINHLEGHIYALFLGNKKPCYPFLVLLVSGGHTEIVLVRNEFEYKTLGKTVDDACGEAFDKVAKLLGFPYPGGPYIEKAAKQGTIKKVKLPVPKPKGYNFSYAGLKTAVLYYTRDNPEYDRNDVATNFQEVAIEHLAQVTMRAVVATGVKHLGIVGGVSVNKRLRDRFLTLSHKIGIEVFIPDVHYCTDNGAMIALAGARRFKRYGASGLLVDAVSREPLDKILN</sequence>
<dbReference type="GO" id="GO:0002949">
    <property type="term" value="P:tRNA threonylcarbamoyladenosine modification"/>
    <property type="evidence" value="ECO:0007669"/>
    <property type="project" value="InterPro"/>
</dbReference>
<proteinExistence type="inferred from homology"/>
<dbReference type="EMBL" id="LJNI01000098">
    <property type="protein sequence ID" value="KPJ72106.1"/>
    <property type="molecule type" value="Genomic_DNA"/>
</dbReference>
<evidence type="ECO:0000256" key="3">
    <source>
        <dbReference type="ARBA" id="ARBA00022694"/>
    </source>
</evidence>
<dbReference type="HAMAP" id="MF_01445">
    <property type="entry name" value="TsaD"/>
    <property type="match status" value="1"/>
</dbReference>
<gene>
    <name evidence="8" type="ORF">AMJ52_07405</name>
</gene>
<dbReference type="PRINTS" id="PR00789">
    <property type="entry name" value="OSIALOPTASE"/>
</dbReference>
<name>A0A0S7YBZ1_UNCT6</name>